<organism evidence="2 3">
    <name type="scientific">Aquipuribacter nitratireducens</name>
    <dbReference type="NCBI Taxonomy" id="650104"/>
    <lineage>
        <taxon>Bacteria</taxon>
        <taxon>Bacillati</taxon>
        <taxon>Actinomycetota</taxon>
        <taxon>Actinomycetes</taxon>
        <taxon>Micrococcales</taxon>
        <taxon>Intrasporangiaceae</taxon>
        <taxon>Aquipuribacter</taxon>
    </lineage>
</organism>
<keyword evidence="1" id="KW-0472">Membrane</keyword>
<proteinExistence type="predicted"/>
<evidence type="ECO:0000313" key="3">
    <source>
        <dbReference type="Proteomes" id="UP001596122"/>
    </source>
</evidence>
<feature type="transmembrane region" description="Helical" evidence="1">
    <location>
        <begin position="82"/>
        <end position="107"/>
    </location>
</feature>
<dbReference type="Proteomes" id="UP001596122">
    <property type="component" value="Unassembled WGS sequence"/>
</dbReference>
<feature type="transmembrane region" description="Helical" evidence="1">
    <location>
        <begin position="41"/>
        <end position="61"/>
    </location>
</feature>
<protein>
    <submittedName>
        <fullName evidence="2">DUF3180 family protein</fullName>
    </submittedName>
</protein>
<name>A0ABW0GRG8_9MICO</name>
<accession>A0ABW0GRG8</accession>
<dbReference type="Pfam" id="PF11377">
    <property type="entry name" value="DUF3180"/>
    <property type="match status" value="1"/>
</dbReference>
<dbReference type="InterPro" id="IPR021517">
    <property type="entry name" value="DUF3180"/>
</dbReference>
<evidence type="ECO:0000313" key="2">
    <source>
        <dbReference type="EMBL" id="MFC5382585.1"/>
    </source>
</evidence>
<dbReference type="EMBL" id="JBHSLD010000028">
    <property type="protein sequence ID" value="MFC5382585.1"/>
    <property type="molecule type" value="Genomic_DNA"/>
</dbReference>
<reference evidence="3" key="1">
    <citation type="journal article" date="2019" name="Int. J. Syst. Evol. Microbiol.">
        <title>The Global Catalogue of Microorganisms (GCM) 10K type strain sequencing project: providing services to taxonomists for standard genome sequencing and annotation.</title>
        <authorList>
            <consortium name="The Broad Institute Genomics Platform"/>
            <consortium name="The Broad Institute Genome Sequencing Center for Infectious Disease"/>
            <person name="Wu L."/>
            <person name="Ma J."/>
        </authorList>
    </citation>
    <scope>NUCLEOTIDE SEQUENCE [LARGE SCALE GENOMIC DNA]</scope>
    <source>
        <strain evidence="3">CCUG 43114</strain>
    </source>
</reference>
<feature type="transmembrane region" description="Helical" evidence="1">
    <location>
        <begin position="119"/>
        <end position="139"/>
    </location>
</feature>
<gene>
    <name evidence="2" type="ORF">ACFPJ6_17615</name>
</gene>
<keyword evidence="1" id="KW-0812">Transmembrane</keyword>
<comment type="caution">
    <text evidence="2">The sequence shown here is derived from an EMBL/GenBank/DDBJ whole genome shotgun (WGS) entry which is preliminary data.</text>
</comment>
<keyword evidence="1" id="KW-1133">Transmembrane helix</keyword>
<keyword evidence="3" id="KW-1185">Reference proteome</keyword>
<sequence>MHVAPTRAGPLLLLAGVAFAVTTAVLQVRSAGGQAFAAPPLAASAVLAALAAAILVVAWPVRRWTKGERDRHLDPLRAARTVALAKAAALAGAVMSGAWTGFALVAVPLVSVSAQPGRVALTAAVVLASLAVTVAGLVAERWCMLPPEDDDDGPPGGEASPA</sequence>
<dbReference type="RefSeq" id="WP_340270228.1">
    <property type="nucleotide sequence ID" value="NZ_JBBEOG010000006.1"/>
</dbReference>
<evidence type="ECO:0000256" key="1">
    <source>
        <dbReference type="SAM" id="Phobius"/>
    </source>
</evidence>